<reference evidence="2 3" key="1">
    <citation type="submission" date="2016-03" db="EMBL/GenBank/DDBJ databases">
        <title>EvidentialGene: Evidence-directed Construction of Genes on Genomes.</title>
        <authorList>
            <person name="Gilbert D.G."/>
            <person name="Choi J.-H."/>
            <person name="Mockaitis K."/>
            <person name="Colbourne J."/>
            <person name="Pfrender M."/>
        </authorList>
    </citation>
    <scope>NUCLEOTIDE SEQUENCE [LARGE SCALE GENOMIC DNA]</scope>
    <source>
        <strain evidence="2 3">Xinb3</strain>
        <tissue evidence="2">Complete organism</tissue>
    </source>
</reference>
<dbReference type="Proteomes" id="UP000076858">
    <property type="component" value="Unassembled WGS sequence"/>
</dbReference>
<accession>A0A164QTG7</accession>
<dbReference type="OrthoDB" id="6340616at2759"/>
<proteinExistence type="inferred from homology"/>
<dbReference type="SUPFAM" id="SSF53098">
    <property type="entry name" value="Ribonuclease H-like"/>
    <property type="match status" value="1"/>
</dbReference>
<dbReference type="EMBL" id="LRGB01002371">
    <property type="protein sequence ID" value="KZS08042.1"/>
    <property type="molecule type" value="Genomic_DNA"/>
</dbReference>
<dbReference type="GO" id="GO:0004523">
    <property type="term" value="F:RNA-DNA hybrid ribonuclease activity"/>
    <property type="evidence" value="ECO:0007669"/>
    <property type="project" value="InterPro"/>
</dbReference>
<dbReference type="GO" id="GO:0043137">
    <property type="term" value="P:DNA replication, removal of RNA primer"/>
    <property type="evidence" value="ECO:0007669"/>
    <property type="project" value="TreeGrafter"/>
</dbReference>
<dbReference type="InterPro" id="IPR002156">
    <property type="entry name" value="RNaseH_domain"/>
</dbReference>
<organism evidence="2 3">
    <name type="scientific">Daphnia magna</name>
    <dbReference type="NCBI Taxonomy" id="35525"/>
    <lineage>
        <taxon>Eukaryota</taxon>
        <taxon>Metazoa</taxon>
        <taxon>Ecdysozoa</taxon>
        <taxon>Arthropoda</taxon>
        <taxon>Crustacea</taxon>
        <taxon>Branchiopoda</taxon>
        <taxon>Diplostraca</taxon>
        <taxon>Cladocera</taxon>
        <taxon>Anomopoda</taxon>
        <taxon>Daphniidae</taxon>
        <taxon>Daphnia</taxon>
    </lineage>
</organism>
<dbReference type="InterPro" id="IPR050092">
    <property type="entry name" value="RNase_H"/>
</dbReference>
<comment type="similarity">
    <text evidence="1">Belongs to the RNase H family.</text>
</comment>
<evidence type="ECO:0000313" key="3">
    <source>
        <dbReference type="Proteomes" id="UP000076858"/>
    </source>
</evidence>
<dbReference type="InterPro" id="IPR012337">
    <property type="entry name" value="RNaseH-like_sf"/>
</dbReference>
<gene>
    <name evidence="2" type="ORF">APZ42_028100</name>
</gene>
<dbReference type="PROSITE" id="PS50879">
    <property type="entry name" value="RNASE_H_1"/>
    <property type="match status" value="1"/>
</dbReference>
<dbReference type="Pfam" id="PF00075">
    <property type="entry name" value="RNase_H"/>
    <property type="match status" value="1"/>
</dbReference>
<keyword evidence="3" id="KW-1185">Reference proteome</keyword>
<comment type="caution">
    <text evidence="2">The sequence shown here is derived from an EMBL/GenBank/DDBJ whole genome shotgun (WGS) entry which is preliminary data.</text>
</comment>
<dbReference type="Gene3D" id="3.30.420.10">
    <property type="entry name" value="Ribonuclease H-like superfamily/Ribonuclease H"/>
    <property type="match status" value="1"/>
</dbReference>
<dbReference type="FunFam" id="3.30.420.10:FF:000115">
    <property type="entry name" value="Ribonuclease H"/>
    <property type="match status" value="1"/>
</dbReference>
<protein>
    <submittedName>
        <fullName evidence="2">Ribonuclease H1</fullName>
    </submittedName>
</protein>
<name>A0A164QTG7_9CRUS</name>
<sequence length="290" mass="33825">MYASTDTSSIENKMYYHHHQLKKMKQGRTERIRNFTRRIDAAFMEAYGCRDVPDPDYNLFRRGVKKDVLVRGMQRSVWRELHSSYLFEHIIDEDVSWHDLCEAAQNAEWIVDLMRIGSARYVNPPAVPEKLIHNFSINRNGFVRVYTDGICLQQGHPDAQAGIGVWFGRNHKLNVSEPLDDRDDTSKSAAEIRAAIEAIKIAKAWGIGRMAIHTESKYLRNVNENLIFYWMDNGWRKTTGNLIKHRKLWRELLFTLEEMDVEWKYLKGPGIYDDGSSAAKRLAREGAERY</sequence>
<dbReference type="AlphaFoldDB" id="A0A164QTG7"/>
<dbReference type="InterPro" id="IPR036397">
    <property type="entry name" value="RNaseH_sf"/>
</dbReference>
<dbReference type="PANTHER" id="PTHR10642">
    <property type="entry name" value="RIBONUCLEASE H1"/>
    <property type="match status" value="1"/>
</dbReference>
<dbReference type="STRING" id="35525.A0A164QTG7"/>
<evidence type="ECO:0000256" key="1">
    <source>
        <dbReference type="ARBA" id="ARBA00005300"/>
    </source>
</evidence>
<evidence type="ECO:0000313" key="2">
    <source>
        <dbReference type="EMBL" id="KZS08042.1"/>
    </source>
</evidence>
<dbReference type="GO" id="GO:0003676">
    <property type="term" value="F:nucleic acid binding"/>
    <property type="evidence" value="ECO:0007669"/>
    <property type="project" value="InterPro"/>
</dbReference>
<dbReference type="PANTHER" id="PTHR10642:SF31">
    <property type="entry name" value="RIBONUCLEASE H1"/>
    <property type="match status" value="1"/>
</dbReference>
<dbReference type="CDD" id="cd09280">
    <property type="entry name" value="RNase_HI_eukaryote_like"/>
    <property type="match status" value="1"/>
</dbReference>